<dbReference type="PANTHER" id="PTHR46372">
    <property type="entry name" value="PROTEIN WVD2-LIKE 3"/>
    <property type="match status" value="1"/>
</dbReference>
<feature type="region of interest" description="Disordered" evidence="2">
    <location>
        <begin position="44"/>
        <end position="75"/>
    </location>
</feature>
<keyword evidence="1" id="KW-0175">Coiled coil</keyword>
<evidence type="ECO:0000256" key="1">
    <source>
        <dbReference type="SAM" id="Coils"/>
    </source>
</evidence>
<comment type="caution">
    <text evidence="3">The sequence shown here is derived from an EMBL/GenBank/DDBJ whole genome shotgun (WGS) entry which is preliminary data.</text>
</comment>
<dbReference type="PANTHER" id="PTHR46372:SF26">
    <property type="entry name" value="(WILD MALAYSIAN BANANA) HYPOTHETICAL PROTEIN"/>
    <property type="match status" value="1"/>
</dbReference>
<dbReference type="AlphaFoldDB" id="A0A8X7VCZ2"/>
<organism evidence="3 4">
    <name type="scientific">Brassica carinata</name>
    <name type="common">Ethiopian mustard</name>
    <name type="synonym">Abyssinian cabbage</name>
    <dbReference type="NCBI Taxonomy" id="52824"/>
    <lineage>
        <taxon>Eukaryota</taxon>
        <taxon>Viridiplantae</taxon>
        <taxon>Streptophyta</taxon>
        <taxon>Embryophyta</taxon>
        <taxon>Tracheophyta</taxon>
        <taxon>Spermatophyta</taxon>
        <taxon>Magnoliopsida</taxon>
        <taxon>eudicotyledons</taxon>
        <taxon>Gunneridae</taxon>
        <taxon>Pentapetalae</taxon>
        <taxon>rosids</taxon>
        <taxon>malvids</taxon>
        <taxon>Brassicales</taxon>
        <taxon>Brassicaceae</taxon>
        <taxon>Brassiceae</taxon>
        <taxon>Brassica</taxon>
    </lineage>
</organism>
<keyword evidence="4" id="KW-1185">Reference proteome</keyword>
<sequence length="215" mass="23713">MQNHQRLVLNSSLQLASGIKPKAIPSSSNGVCSLDNVCKPMKAEMASKEDDEDTRSTTTSTSTPRGRRSSVGPASGFSFRLEEKAGKRKEVALCLQPFFVLYFLREEEKIHAKEVEKTTMHEKSKIPTTRPISPTLGRRKSSGDATGSETGLRVTKLKDSSSSFICLEETHNKASVKGKAKERRKEVKKVEAEKRGEEEKAVNAEIMTSEVALRG</sequence>
<dbReference type="InterPro" id="IPR044806">
    <property type="entry name" value="WVD2/WDL1-4"/>
</dbReference>
<protein>
    <submittedName>
        <fullName evidence="3">Uncharacterized protein</fullName>
    </submittedName>
</protein>
<feature type="coiled-coil region" evidence="1">
    <location>
        <begin position="173"/>
        <end position="207"/>
    </location>
</feature>
<dbReference type="GO" id="GO:0000226">
    <property type="term" value="P:microtubule cytoskeleton organization"/>
    <property type="evidence" value="ECO:0007669"/>
    <property type="project" value="InterPro"/>
</dbReference>
<dbReference type="EMBL" id="JAAMPC010000006">
    <property type="protein sequence ID" value="KAG2309138.1"/>
    <property type="molecule type" value="Genomic_DNA"/>
</dbReference>
<feature type="region of interest" description="Disordered" evidence="2">
    <location>
        <begin position="116"/>
        <end position="152"/>
    </location>
</feature>
<accession>A0A8X7VCZ2</accession>
<dbReference type="GO" id="GO:0008017">
    <property type="term" value="F:microtubule binding"/>
    <property type="evidence" value="ECO:0007669"/>
    <property type="project" value="InterPro"/>
</dbReference>
<dbReference type="Proteomes" id="UP000886595">
    <property type="component" value="Unassembled WGS sequence"/>
</dbReference>
<feature type="compositionally biased region" description="Basic and acidic residues" evidence="2">
    <location>
        <begin position="116"/>
        <end position="125"/>
    </location>
</feature>
<name>A0A8X7VCZ2_BRACI</name>
<evidence type="ECO:0000313" key="4">
    <source>
        <dbReference type="Proteomes" id="UP000886595"/>
    </source>
</evidence>
<reference evidence="3 4" key="1">
    <citation type="submission" date="2020-02" db="EMBL/GenBank/DDBJ databases">
        <authorList>
            <person name="Ma Q."/>
            <person name="Huang Y."/>
            <person name="Song X."/>
            <person name="Pei D."/>
        </authorList>
    </citation>
    <scope>NUCLEOTIDE SEQUENCE [LARGE SCALE GENOMIC DNA]</scope>
    <source>
        <strain evidence="3">Sxm20200214</strain>
        <tissue evidence="3">Leaf</tissue>
    </source>
</reference>
<evidence type="ECO:0000313" key="3">
    <source>
        <dbReference type="EMBL" id="KAG2309138.1"/>
    </source>
</evidence>
<proteinExistence type="predicted"/>
<evidence type="ECO:0000256" key="2">
    <source>
        <dbReference type="SAM" id="MobiDB-lite"/>
    </source>
</evidence>
<gene>
    <name evidence="3" type="ORF">Bca52824_028886</name>
</gene>